<reference evidence="5 6" key="1">
    <citation type="submission" date="2016-04" db="EMBL/GenBank/DDBJ databases">
        <authorList>
            <person name="Evans L.H."/>
            <person name="Alamgir A."/>
            <person name="Owens N."/>
            <person name="Weber N.D."/>
            <person name="Virtaneva K."/>
            <person name="Barbian K."/>
            <person name="Babar A."/>
            <person name="Rosenke K."/>
        </authorList>
    </citation>
    <scope>NUCLEOTIDE SEQUENCE [LARGE SCALE GENOMIC DNA]</scope>
    <source>
        <strain evidence="5 6">IFM 0406</strain>
    </source>
</reference>
<keyword evidence="2" id="KW-0238">DNA-binding</keyword>
<dbReference type="PANTHER" id="PTHR46796:SF6">
    <property type="entry name" value="ARAC SUBFAMILY"/>
    <property type="match status" value="1"/>
</dbReference>
<dbReference type="PANTHER" id="PTHR46796">
    <property type="entry name" value="HTH-TYPE TRANSCRIPTIONAL ACTIVATOR RHAS-RELATED"/>
    <property type="match status" value="1"/>
</dbReference>
<gene>
    <name evidence="5" type="ORF">AWN90_11570</name>
</gene>
<evidence type="ECO:0000256" key="2">
    <source>
        <dbReference type="ARBA" id="ARBA00023125"/>
    </source>
</evidence>
<comment type="caution">
    <text evidence="5">The sequence shown here is derived from an EMBL/GenBank/DDBJ whole genome shotgun (WGS) entry which is preliminary data.</text>
</comment>
<evidence type="ECO:0000313" key="5">
    <source>
        <dbReference type="EMBL" id="KZM68500.1"/>
    </source>
</evidence>
<dbReference type="InterPro" id="IPR009057">
    <property type="entry name" value="Homeodomain-like_sf"/>
</dbReference>
<keyword evidence="1" id="KW-0805">Transcription regulation</keyword>
<dbReference type="Pfam" id="PF12833">
    <property type="entry name" value="HTH_18"/>
    <property type="match status" value="1"/>
</dbReference>
<evidence type="ECO:0000256" key="1">
    <source>
        <dbReference type="ARBA" id="ARBA00023015"/>
    </source>
</evidence>
<dbReference type="GO" id="GO:0043565">
    <property type="term" value="F:sequence-specific DNA binding"/>
    <property type="evidence" value="ECO:0007669"/>
    <property type="project" value="InterPro"/>
</dbReference>
<name>A0A164HGV2_9NOCA</name>
<dbReference type="GO" id="GO:0003700">
    <property type="term" value="F:DNA-binding transcription factor activity"/>
    <property type="evidence" value="ECO:0007669"/>
    <property type="project" value="InterPro"/>
</dbReference>
<dbReference type="SUPFAM" id="SSF46689">
    <property type="entry name" value="Homeodomain-like"/>
    <property type="match status" value="1"/>
</dbReference>
<dbReference type="SMART" id="SM00342">
    <property type="entry name" value="HTH_ARAC"/>
    <property type="match status" value="1"/>
</dbReference>
<dbReference type="InterPro" id="IPR018060">
    <property type="entry name" value="HTH_AraC"/>
</dbReference>
<dbReference type="EMBL" id="LWGR01000021">
    <property type="protein sequence ID" value="KZM68500.1"/>
    <property type="molecule type" value="Genomic_DNA"/>
</dbReference>
<keyword evidence="3" id="KW-0804">Transcription</keyword>
<proteinExistence type="predicted"/>
<keyword evidence="6" id="KW-1185">Reference proteome</keyword>
<accession>A0A164HGV2</accession>
<organism evidence="5 6">
    <name type="scientific">Nocardia terpenica</name>
    <dbReference type="NCBI Taxonomy" id="455432"/>
    <lineage>
        <taxon>Bacteria</taxon>
        <taxon>Bacillati</taxon>
        <taxon>Actinomycetota</taxon>
        <taxon>Actinomycetes</taxon>
        <taxon>Mycobacteriales</taxon>
        <taxon>Nocardiaceae</taxon>
        <taxon>Nocardia</taxon>
    </lineage>
</organism>
<sequence>MSTENLPVGERLDFWEYALGRVGSSFDIHYATDREFHAWMQAGWIAGLQVAGTASSRYDLVRTPRRIRNSDSEAYLCTVVAEGRMGLEQDGRTTILGRGDLAIVDNSRPYRFIGESSRRLALAKFPYSMIPLRQDRIGQLTGVRIPGDSGSGALISAMLCQIVDQLDSDDLTGNGRLATAMTDLIAAALATRLDLTGSLPSQTRQTALLHHICAFIEHHLDDPDLSPDIIAAAHHINPRYLRKLFQAQGHTVTGWIREQRLQRCRRDLVDPRLAGQSIAMIAARWGFLDIAHFTRTFRAAFGLPPAAYRHACGTLERSADPTPRTHGSEDRS</sequence>
<protein>
    <recommendedName>
        <fullName evidence="4">HTH araC/xylS-type domain-containing protein</fullName>
    </recommendedName>
</protein>
<feature type="domain" description="HTH araC/xylS-type" evidence="4">
    <location>
        <begin position="210"/>
        <end position="311"/>
    </location>
</feature>
<evidence type="ECO:0000313" key="6">
    <source>
        <dbReference type="Proteomes" id="UP000076512"/>
    </source>
</evidence>
<dbReference type="PRINTS" id="PR00032">
    <property type="entry name" value="HTHARAC"/>
</dbReference>
<dbReference type="InterPro" id="IPR035418">
    <property type="entry name" value="AraC-bd_2"/>
</dbReference>
<evidence type="ECO:0000259" key="4">
    <source>
        <dbReference type="PROSITE" id="PS01124"/>
    </source>
</evidence>
<dbReference type="Proteomes" id="UP000076512">
    <property type="component" value="Unassembled WGS sequence"/>
</dbReference>
<dbReference type="Pfam" id="PF14525">
    <property type="entry name" value="AraC_binding_2"/>
    <property type="match status" value="1"/>
</dbReference>
<dbReference type="AlphaFoldDB" id="A0A164HGV2"/>
<dbReference type="InterPro" id="IPR050204">
    <property type="entry name" value="AraC_XylS_family_regulators"/>
</dbReference>
<dbReference type="STRING" id="455432.AWN90_11570"/>
<dbReference type="PROSITE" id="PS01124">
    <property type="entry name" value="HTH_ARAC_FAMILY_2"/>
    <property type="match status" value="1"/>
</dbReference>
<dbReference type="Gene3D" id="1.10.10.60">
    <property type="entry name" value="Homeodomain-like"/>
    <property type="match status" value="1"/>
</dbReference>
<evidence type="ECO:0000256" key="3">
    <source>
        <dbReference type="ARBA" id="ARBA00023163"/>
    </source>
</evidence>
<dbReference type="RefSeq" id="WP_067580161.1">
    <property type="nucleotide sequence ID" value="NZ_JABMCZ010000002.1"/>
</dbReference>
<dbReference type="InterPro" id="IPR020449">
    <property type="entry name" value="Tscrpt_reg_AraC-type_HTH"/>
</dbReference>